<reference evidence="3 5" key="1">
    <citation type="journal article" date="2014" name="BMC Genomics">
        <title>Genome sequence of Anopheles sinensis provides insight into genetics basis of mosquito competence for malaria parasites.</title>
        <authorList>
            <person name="Zhou D."/>
            <person name="Zhang D."/>
            <person name="Ding G."/>
            <person name="Shi L."/>
            <person name="Hou Q."/>
            <person name="Ye Y."/>
            <person name="Xu Y."/>
            <person name="Zhou H."/>
            <person name="Xiong C."/>
            <person name="Li S."/>
            <person name="Yu J."/>
            <person name="Hong S."/>
            <person name="Yu X."/>
            <person name="Zou P."/>
            <person name="Chen C."/>
            <person name="Chang X."/>
            <person name="Wang W."/>
            <person name="Lv Y."/>
            <person name="Sun Y."/>
            <person name="Ma L."/>
            <person name="Shen B."/>
            <person name="Zhu C."/>
        </authorList>
    </citation>
    <scope>NUCLEOTIDE SEQUENCE [LARGE SCALE GENOMIC DNA]</scope>
</reference>
<sequence>MVPAAAEASATFWHREENGKLSNGSASRDPYAPCSVHSINHLGPPRTQTAPKSSTSSAAFEASPKHWPKGKPPLSYYSRTVGSIMAFAVVCRILIAWLPVASWLRGVGW</sequence>
<dbReference type="VEuPathDB" id="VectorBase:ASIC004380"/>
<protein>
    <submittedName>
        <fullName evidence="3 4">Acyl-CoA dehydrogenase</fullName>
    </submittedName>
</protein>
<evidence type="ECO:0000256" key="2">
    <source>
        <dbReference type="SAM" id="Phobius"/>
    </source>
</evidence>
<feature type="transmembrane region" description="Helical" evidence="2">
    <location>
        <begin position="81"/>
        <end position="104"/>
    </location>
</feature>
<accession>A0A084VGS8</accession>
<keyword evidence="2" id="KW-0472">Membrane</keyword>
<reference evidence="4" key="2">
    <citation type="submission" date="2020-05" db="UniProtKB">
        <authorList>
            <consortium name="EnsemblMetazoa"/>
        </authorList>
    </citation>
    <scope>IDENTIFICATION</scope>
</reference>
<dbReference type="EnsemblMetazoa" id="ASIC004380-RA">
    <property type="protein sequence ID" value="ASIC004380-PA"/>
    <property type="gene ID" value="ASIC004380"/>
</dbReference>
<keyword evidence="2" id="KW-1133">Transmembrane helix</keyword>
<feature type="compositionally biased region" description="Polar residues" evidence="1">
    <location>
        <begin position="46"/>
        <end position="58"/>
    </location>
</feature>
<dbReference type="EMBL" id="ATLV01013076">
    <property type="status" value="NOT_ANNOTATED_CDS"/>
    <property type="molecule type" value="Genomic_DNA"/>
</dbReference>
<keyword evidence="2" id="KW-0812">Transmembrane</keyword>
<evidence type="ECO:0000256" key="1">
    <source>
        <dbReference type="SAM" id="MobiDB-lite"/>
    </source>
</evidence>
<proteinExistence type="predicted"/>
<name>A0A084VGS8_ANOSI</name>
<feature type="region of interest" description="Disordered" evidence="1">
    <location>
        <begin position="17"/>
        <end position="72"/>
    </location>
</feature>
<evidence type="ECO:0000313" key="5">
    <source>
        <dbReference type="Proteomes" id="UP000030765"/>
    </source>
</evidence>
<dbReference type="Proteomes" id="UP000030765">
    <property type="component" value="Unassembled WGS sequence"/>
</dbReference>
<keyword evidence="5" id="KW-1185">Reference proteome</keyword>
<organism evidence="3">
    <name type="scientific">Anopheles sinensis</name>
    <name type="common">Mosquito</name>
    <dbReference type="NCBI Taxonomy" id="74873"/>
    <lineage>
        <taxon>Eukaryota</taxon>
        <taxon>Metazoa</taxon>
        <taxon>Ecdysozoa</taxon>
        <taxon>Arthropoda</taxon>
        <taxon>Hexapoda</taxon>
        <taxon>Insecta</taxon>
        <taxon>Pterygota</taxon>
        <taxon>Neoptera</taxon>
        <taxon>Endopterygota</taxon>
        <taxon>Diptera</taxon>
        <taxon>Nematocera</taxon>
        <taxon>Culicoidea</taxon>
        <taxon>Culicidae</taxon>
        <taxon>Anophelinae</taxon>
        <taxon>Anopheles</taxon>
    </lineage>
</organism>
<evidence type="ECO:0000313" key="4">
    <source>
        <dbReference type="EnsemblMetazoa" id="ASIC004380-PA"/>
    </source>
</evidence>
<gene>
    <name evidence="3" type="ORF">ZHAS_00004380</name>
</gene>
<dbReference type="AlphaFoldDB" id="A0A084VGS8"/>
<dbReference type="EMBL" id="KE524837">
    <property type="protein sequence ID" value="KFB37172.1"/>
    <property type="molecule type" value="Genomic_DNA"/>
</dbReference>
<evidence type="ECO:0000313" key="3">
    <source>
        <dbReference type="EMBL" id="KFB37172.1"/>
    </source>
</evidence>